<dbReference type="GeneID" id="71570157"/>
<proteinExistence type="predicted"/>
<dbReference type="EMBL" id="CP003283">
    <property type="protein sequence ID" value="AFL98246.1"/>
    <property type="molecule type" value="Genomic_DNA"/>
</dbReference>
<evidence type="ECO:0000313" key="2">
    <source>
        <dbReference type="Proteomes" id="UP000006051"/>
    </source>
</evidence>
<reference evidence="1 2" key="1">
    <citation type="submission" date="2012-06" db="EMBL/GenBank/DDBJ databases">
        <title>The complete genome of Ornithobacterium rhinotracheale DSM 15997.</title>
        <authorList>
            <consortium name="US DOE Joint Genome Institute (JGI-PGF)"/>
            <person name="Lucas S."/>
            <person name="Copeland A."/>
            <person name="Lapidus A."/>
            <person name="Goodwin L."/>
            <person name="Pitluck S."/>
            <person name="Peters L."/>
            <person name="Mikhailova N."/>
            <person name="Teshima H."/>
            <person name="Kyrpides N."/>
            <person name="Mavromatis K."/>
            <person name="Pagani I."/>
            <person name="Ivanova N."/>
            <person name="Ovchinnikova G."/>
            <person name="Zeytun A."/>
            <person name="Detter J.C."/>
            <person name="Han C."/>
            <person name="Land M."/>
            <person name="Hauser L."/>
            <person name="Markowitz V."/>
            <person name="Cheng J.-F."/>
            <person name="Hugenholtz P."/>
            <person name="Woyke T."/>
            <person name="Wu D."/>
            <person name="Lang E."/>
            <person name="Kopitz M."/>
            <person name="Brambilla E."/>
            <person name="Klenk H.-P."/>
            <person name="Eisen J.A."/>
        </authorList>
    </citation>
    <scope>NUCLEOTIDE SEQUENCE [LARGE SCALE GENOMIC DNA]</scope>
    <source>
        <strain evidence="2">ATCC 51463 / DSM 15997 / CCUG 23171 / LMG 9086</strain>
    </source>
</reference>
<name>I4A2R2_ORNRL</name>
<gene>
    <name evidence="1" type="ordered locus">Ornrh_2114</name>
</gene>
<dbReference type="AlphaFoldDB" id="I4A2R2"/>
<accession>I4A2R2</accession>
<dbReference type="Proteomes" id="UP000006051">
    <property type="component" value="Chromosome"/>
</dbReference>
<dbReference type="HOGENOM" id="CLU_1089225_0_0_10"/>
<dbReference type="GeneID" id="97258706"/>
<dbReference type="STRING" id="867902.Ornrh_2114"/>
<dbReference type="RefSeq" id="WP_014791765.1">
    <property type="nucleotide sequence ID" value="NC_018016.1"/>
</dbReference>
<protein>
    <submittedName>
        <fullName evidence="1">Uncharacterized protein</fullName>
    </submittedName>
</protein>
<evidence type="ECO:0000313" key="1">
    <source>
        <dbReference type="EMBL" id="AFL98246.1"/>
    </source>
</evidence>
<keyword evidence="2" id="KW-1185">Reference proteome</keyword>
<dbReference type="KEGG" id="orh:Ornrh_2114"/>
<sequence length="255" mass="29183">MKKAFSLLFLFVLFGLNAQKSVRLKPGFYPKKHYQIESKSLINIFGQGNAVAMLEQFTIEIKTGRRFIFIIPFSGKITESTFRANGQEIQPQEKIVGADFSGLSNGEILRIDTIAIKEKSILERLNNVFGTMNDYNQFLKGRMRIGNRFVMRLPMQEIQKYMKGENKDSDIKIIYTLTKIDKKYAYLDLSVEMPELEFESGIISKLKGKGGARYDKDAKFFDKNDVTIEISLSQDDKSVDIINDISLDTKVLDLN</sequence>
<organism evidence="1 2">
    <name type="scientific">Ornithobacterium rhinotracheale (strain ATCC 51463 / DSM 15997 / CCUG 23171 / CIP 104009 / LMG 9086)</name>
    <dbReference type="NCBI Taxonomy" id="867902"/>
    <lineage>
        <taxon>Bacteria</taxon>
        <taxon>Pseudomonadati</taxon>
        <taxon>Bacteroidota</taxon>
        <taxon>Flavobacteriia</taxon>
        <taxon>Flavobacteriales</taxon>
        <taxon>Weeksellaceae</taxon>
        <taxon>Ornithobacterium</taxon>
    </lineage>
</organism>